<proteinExistence type="predicted"/>
<keyword evidence="3" id="KW-1185">Reference proteome</keyword>
<reference evidence="1" key="1">
    <citation type="submission" date="2014-03" db="EMBL/GenBank/DDBJ databases">
        <authorList>
            <person name="Genoscope - CEA"/>
        </authorList>
    </citation>
    <scope>NUCLEOTIDE SEQUENCE [LARGE SCALE GENOMIC DNA]</scope>
    <source>
        <strain evidence="1">CF27</strain>
    </source>
</reference>
<dbReference type="AlphaFoldDB" id="A0A060UPI0"/>
<organism evidence="1">
    <name type="scientific">Acidithiobacillus ferrivorans</name>
    <dbReference type="NCBI Taxonomy" id="160808"/>
    <lineage>
        <taxon>Bacteria</taxon>
        <taxon>Pseudomonadati</taxon>
        <taxon>Pseudomonadota</taxon>
        <taxon>Acidithiobacillia</taxon>
        <taxon>Acidithiobacillales</taxon>
        <taxon>Acidithiobacillaceae</taxon>
        <taxon>Acidithiobacillus</taxon>
    </lineage>
</organism>
<accession>A0A060UPI0</accession>
<dbReference type="EMBL" id="LT841305">
    <property type="protein sequence ID" value="SMH64505.1"/>
    <property type="molecule type" value="Genomic_DNA"/>
</dbReference>
<name>A0A060UPI0_9PROT</name>
<dbReference type="Proteomes" id="UP000193925">
    <property type="component" value="Chromosome AFERRI"/>
</dbReference>
<dbReference type="EMBL" id="CCCS020000035">
    <property type="protein sequence ID" value="CDQ10477.1"/>
    <property type="molecule type" value="Genomic_DNA"/>
</dbReference>
<gene>
    <name evidence="2" type="ORF">AFERRI_10538</name>
    <name evidence="1" type="ORF">AFERRI_400258</name>
</gene>
<protein>
    <submittedName>
        <fullName evidence="1">Uncharacterized protein</fullName>
    </submittedName>
</protein>
<reference evidence="1" key="2">
    <citation type="submission" date="2014-07" db="EMBL/GenBank/DDBJ databases">
        <title>Initial genome analysis of the psychrotolerant acidophile Acidithiobacillus ferrivorans CF27: insights into iron and sulfur oxidation pathways and into biofilm formation.</title>
        <authorList>
            <person name="Talla E."/>
            <person name="Hedrich S."/>
            <person name="Mangenot S."/>
            <person name="Ji B."/>
            <person name="Johnson D.B."/>
            <person name="Barbe V."/>
            <person name="Bonnefoy V."/>
        </authorList>
    </citation>
    <scope>NUCLEOTIDE SEQUENCE [LARGE SCALE GENOMIC DNA]</scope>
    <source>
        <strain evidence="1">CF27</strain>
    </source>
</reference>
<reference evidence="2 3" key="3">
    <citation type="submission" date="2017-03" db="EMBL/GenBank/DDBJ databases">
        <authorList>
            <person name="Regsiter A."/>
            <person name="William W."/>
        </authorList>
    </citation>
    <scope>NUCLEOTIDE SEQUENCE [LARGE SCALE GENOMIC DNA]</scope>
    <source>
        <strain evidence="2">PRJEB5721</strain>
    </source>
</reference>
<evidence type="ECO:0000313" key="1">
    <source>
        <dbReference type="EMBL" id="CDQ10477.1"/>
    </source>
</evidence>
<evidence type="ECO:0000313" key="2">
    <source>
        <dbReference type="EMBL" id="SMH64505.1"/>
    </source>
</evidence>
<evidence type="ECO:0000313" key="3">
    <source>
        <dbReference type="Proteomes" id="UP000193925"/>
    </source>
</evidence>
<sequence>MQNGHILRVNIEWLLKCRGGQSEGRPRANSHASHMGSRKLSLGYHRPHHIPRLESPGKFGHRFVSHREAVFIQPRPLPLTVPLGSDQQGPMIRIQPHGGTTFSGTRGVNPVRLLVVLLTSVPLRAPAAANLHRQPGLPQRHVQSPAGAVDGCGVLQRGFRLTLYLLQSIFLMGLPLRDLLRILARERFGVDQRAPTTPFAGFQKQVQGLLAFFLVAAVAGDGEIAHPVGAALACRIDVRKRKKKPPMINV</sequence>